<gene>
    <name evidence="4" type="ORF">S01H1_52934</name>
</gene>
<dbReference type="NCBIfam" id="TIGR00104">
    <property type="entry name" value="tRNA_TsaA"/>
    <property type="match status" value="1"/>
</dbReference>
<dbReference type="Gene3D" id="2.40.30.70">
    <property type="entry name" value="YaeB-like"/>
    <property type="match status" value="1"/>
</dbReference>
<dbReference type="SUPFAM" id="SSF118196">
    <property type="entry name" value="YaeB-like"/>
    <property type="match status" value="1"/>
</dbReference>
<feature type="domain" description="TsaA-like" evidence="3">
    <location>
        <begin position="9"/>
        <end position="139"/>
    </location>
</feature>
<reference evidence="4" key="1">
    <citation type="journal article" date="2014" name="Front. Microbiol.">
        <title>High frequency of phylogenetically diverse reductive dehalogenase-homologous genes in deep subseafloor sedimentary metagenomes.</title>
        <authorList>
            <person name="Kawai M."/>
            <person name="Futagami T."/>
            <person name="Toyoda A."/>
            <person name="Takaki Y."/>
            <person name="Nishi S."/>
            <person name="Hori S."/>
            <person name="Arai W."/>
            <person name="Tsubouchi T."/>
            <person name="Morono Y."/>
            <person name="Uchiyama I."/>
            <person name="Ito T."/>
            <person name="Fujiyama A."/>
            <person name="Inagaki F."/>
            <person name="Takami H."/>
        </authorList>
    </citation>
    <scope>NUCLEOTIDE SEQUENCE</scope>
    <source>
        <strain evidence="4">Expedition CK06-06</strain>
    </source>
</reference>
<name>X0W638_9ZZZZ</name>
<evidence type="ECO:0000256" key="2">
    <source>
        <dbReference type="ARBA" id="ARBA00033753"/>
    </source>
</evidence>
<dbReference type="EMBL" id="BARS01034244">
    <property type="protein sequence ID" value="GAG20073.1"/>
    <property type="molecule type" value="Genomic_DNA"/>
</dbReference>
<dbReference type="InterPro" id="IPR023370">
    <property type="entry name" value="TrmO-like_N"/>
</dbReference>
<evidence type="ECO:0000256" key="1">
    <source>
        <dbReference type="ARBA" id="ARBA00022691"/>
    </source>
</evidence>
<dbReference type="InterPro" id="IPR036413">
    <property type="entry name" value="YaeB-like_sf"/>
</dbReference>
<accession>X0W638</accession>
<organism evidence="4">
    <name type="scientific">marine sediment metagenome</name>
    <dbReference type="NCBI Taxonomy" id="412755"/>
    <lineage>
        <taxon>unclassified sequences</taxon>
        <taxon>metagenomes</taxon>
        <taxon>ecological metagenomes</taxon>
    </lineage>
</organism>
<sequence length="148" mass="16873">MRKRHSLELKPIGIIHSSFKNTGKAPYQGYKSEEISQIEVFKEFEEGLKDIEGFSHIIVIYWFHKSQGYHLLVKTPWDDILHGLFTTRSPHRPCPLGLTIVELVARENNILKVKGLDAIDGTPLLDIKPYIPGIDERSVVKPGWLKAS</sequence>
<dbReference type="InterPro" id="IPR040372">
    <property type="entry name" value="YaeB-like"/>
</dbReference>
<dbReference type="Pfam" id="PF01980">
    <property type="entry name" value="TrmO_N"/>
    <property type="match status" value="1"/>
</dbReference>
<dbReference type="AlphaFoldDB" id="X0W638"/>
<comment type="similarity">
    <text evidence="2">Belongs to the tRNA methyltransferase O family.</text>
</comment>
<dbReference type="InterPro" id="IPR036414">
    <property type="entry name" value="YaeB_N_sf"/>
</dbReference>
<dbReference type="PANTHER" id="PTHR12818">
    <property type="entry name" value="TRNA (ADENINE(37)-N6)-METHYLTRANSFERASE"/>
    <property type="match status" value="1"/>
</dbReference>
<dbReference type="CDD" id="cd09281">
    <property type="entry name" value="UPF0066"/>
    <property type="match status" value="1"/>
</dbReference>
<dbReference type="PROSITE" id="PS51668">
    <property type="entry name" value="TSAA_2"/>
    <property type="match status" value="1"/>
</dbReference>
<keyword evidence="1" id="KW-0949">S-adenosyl-L-methionine</keyword>
<evidence type="ECO:0000259" key="3">
    <source>
        <dbReference type="PROSITE" id="PS51668"/>
    </source>
</evidence>
<dbReference type="PANTHER" id="PTHR12818:SF0">
    <property type="entry name" value="TRNA (ADENINE(37)-N6)-METHYLTRANSFERASE"/>
    <property type="match status" value="1"/>
</dbReference>
<protein>
    <recommendedName>
        <fullName evidence="3">TsaA-like domain-containing protein</fullName>
    </recommendedName>
</protein>
<comment type="caution">
    <text evidence="4">The sequence shown here is derived from an EMBL/GenBank/DDBJ whole genome shotgun (WGS) entry which is preliminary data.</text>
</comment>
<evidence type="ECO:0000313" key="4">
    <source>
        <dbReference type="EMBL" id="GAG20073.1"/>
    </source>
</evidence>
<proteinExistence type="inferred from homology"/>